<keyword evidence="2" id="KW-1185">Reference proteome</keyword>
<organism evidence="1 2">
    <name type="scientific">Priestia flexa</name>
    <dbReference type="NCBI Taxonomy" id="86664"/>
    <lineage>
        <taxon>Bacteria</taxon>
        <taxon>Bacillati</taxon>
        <taxon>Bacillota</taxon>
        <taxon>Bacilli</taxon>
        <taxon>Bacillales</taxon>
        <taxon>Bacillaceae</taxon>
        <taxon>Priestia</taxon>
    </lineage>
</organism>
<evidence type="ECO:0000313" key="2">
    <source>
        <dbReference type="Proteomes" id="UP001284771"/>
    </source>
</evidence>
<protein>
    <submittedName>
        <fullName evidence="1">Uncharacterized protein</fullName>
    </submittedName>
</protein>
<evidence type="ECO:0000313" key="1">
    <source>
        <dbReference type="EMBL" id="MDW8515125.1"/>
    </source>
</evidence>
<reference evidence="2" key="1">
    <citation type="submission" date="2023-07" db="EMBL/GenBank/DDBJ databases">
        <title>Draft genomic sequences of Priestia flexa CCM isolated from the soil of an abandoned mine contaminated by free cyanide in the high Andean zone of Tacna, Peru.</title>
        <authorList>
            <person name="Caceda Quiroz C.J."/>
            <person name="Maraza Chooque G.J."/>
            <person name="Fora Quispe G.L."/>
            <person name="Carpio Mamani M."/>
        </authorList>
    </citation>
    <scope>NUCLEOTIDE SEQUENCE [LARGE SCALE GENOMIC DNA]</scope>
    <source>
        <strain evidence="2">CCM</strain>
    </source>
</reference>
<sequence length="80" mass="9962">MDTPIDEALEHMYLLKQSEEAKQKEKEYERYIYYKSMVHSHPIDKDNHRAWQARQKFEDSIRPKEEVRELKQSDMKWDFE</sequence>
<dbReference type="Proteomes" id="UP001284771">
    <property type="component" value="Unassembled WGS sequence"/>
</dbReference>
<dbReference type="RefSeq" id="WP_100347556.1">
    <property type="nucleotide sequence ID" value="NZ_JAWUZT010000005.1"/>
</dbReference>
<comment type="caution">
    <text evidence="1">The sequence shown here is derived from an EMBL/GenBank/DDBJ whole genome shotgun (WGS) entry which is preliminary data.</text>
</comment>
<gene>
    <name evidence="1" type="ORF">RIB56_03190</name>
</gene>
<proteinExistence type="predicted"/>
<dbReference type="EMBL" id="JAWUZT010000005">
    <property type="protein sequence ID" value="MDW8515125.1"/>
    <property type="molecule type" value="Genomic_DNA"/>
</dbReference>
<name>A0ABU4J2B2_9BACI</name>
<accession>A0ABU4J2B2</accession>